<dbReference type="EMBL" id="JAIWYP010000003">
    <property type="protein sequence ID" value="KAH3845205.1"/>
    <property type="molecule type" value="Genomic_DNA"/>
</dbReference>
<protein>
    <submittedName>
        <fullName evidence="1">Uncharacterized protein</fullName>
    </submittedName>
</protein>
<keyword evidence="2" id="KW-1185">Reference proteome</keyword>
<accession>A0A9D4QWY0</accession>
<name>A0A9D4QWY0_DREPO</name>
<evidence type="ECO:0000313" key="2">
    <source>
        <dbReference type="Proteomes" id="UP000828390"/>
    </source>
</evidence>
<comment type="caution">
    <text evidence="1">The sequence shown here is derived from an EMBL/GenBank/DDBJ whole genome shotgun (WGS) entry which is preliminary data.</text>
</comment>
<sequence>MNPTADYMKYNFLLADEIIPGVTKDAYYSQSGKSDLTCLKAFKHKNCRPCDKKYLVNM</sequence>
<dbReference type="Proteomes" id="UP000828390">
    <property type="component" value="Unassembled WGS sequence"/>
</dbReference>
<gene>
    <name evidence="1" type="ORF">DPMN_087480</name>
</gene>
<reference evidence="1" key="2">
    <citation type="submission" date="2020-11" db="EMBL/GenBank/DDBJ databases">
        <authorList>
            <person name="McCartney M.A."/>
            <person name="Auch B."/>
            <person name="Kono T."/>
            <person name="Mallez S."/>
            <person name="Becker A."/>
            <person name="Gohl D.M."/>
            <person name="Silverstein K.A.T."/>
            <person name="Koren S."/>
            <person name="Bechman K.B."/>
            <person name="Herman A."/>
            <person name="Abrahante J.E."/>
            <person name="Garbe J."/>
        </authorList>
    </citation>
    <scope>NUCLEOTIDE SEQUENCE</scope>
    <source>
        <strain evidence="1">Duluth1</strain>
        <tissue evidence="1">Whole animal</tissue>
    </source>
</reference>
<evidence type="ECO:0000313" key="1">
    <source>
        <dbReference type="EMBL" id="KAH3845205.1"/>
    </source>
</evidence>
<dbReference type="AlphaFoldDB" id="A0A9D4QWY0"/>
<reference evidence="1" key="1">
    <citation type="journal article" date="2019" name="bioRxiv">
        <title>The Genome of the Zebra Mussel, Dreissena polymorpha: A Resource for Invasive Species Research.</title>
        <authorList>
            <person name="McCartney M.A."/>
            <person name="Auch B."/>
            <person name="Kono T."/>
            <person name="Mallez S."/>
            <person name="Zhang Y."/>
            <person name="Obille A."/>
            <person name="Becker A."/>
            <person name="Abrahante J.E."/>
            <person name="Garbe J."/>
            <person name="Badalamenti J.P."/>
            <person name="Herman A."/>
            <person name="Mangelson H."/>
            <person name="Liachko I."/>
            <person name="Sullivan S."/>
            <person name="Sone E.D."/>
            <person name="Koren S."/>
            <person name="Silverstein K.A.T."/>
            <person name="Beckman K.B."/>
            <person name="Gohl D.M."/>
        </authorList>
    </citation>
    <scope>NUCLEOTIDE SEQUENCE</scope>
    <source>
        <strain evidence="1">Duluth1</strain>
        <tissue evidence="1">Whole animal</tissue>
    </source>
</reference>
<organism evidence="1 2">
    <name type="scientific">Dreissena polymorpha</name>
    <name type="common">Zebra mussel</name>
    <name type="synonym">Mytilus polymorpha</name>
    <dbReference type="NCBI Taxonomy" id="45954"/>
    <lineage>
        <taxon>Eukaryota</taxon>
        <taxon>Metazoa</taxon>
        <taxon>Spiralia</taxon>
        <taxon>Lophotrochozoa</taxon>
        <taxon>Mollusca</taxon>
        <taxon>Bivalvia</taxon>
        <taxon>Autobranchia</taxon>
        <taxon>Heteroconchia</taxon>
        <taxon>Euheterodonta</taxon>
        <taxon>Imparidentia</taxon>
        <taxon>Neoheterodontei</taxon>
        <taxon>Myida</taxon>
        <taxon>Dreissenoidea</taxon>
        <taxon>Dreissenidae</taxon>
        <taxon>Dreissena</taxon>
    </lineage>
</organism>
<proteinExistence type="predicted"/>